<reference evidence="1" key="1">
    <citation type="submission" date="2020-02" db="EMBL/GenBank/DDBJ databases">
        <authorList>
            <person name="Meier V. D."/>
        </authorList>
    </citation>
    <scope>NUCLEOTIDE SEQUENCE</scope>
    <source>
        <strain evidence="1">AVDCRST_MAG93</strain>
    </source>
</reference>
<evidence type="ECO:0000313" key="1">
    <source>
        <dbReference type="EMBL" id="CAA9298926.1"/>
    </source>
</evidence>
<name>A0A6J4K8P6_9CHLR</name>
<protein>
    <submittedName>
        <fullName evidence="1">Uncharacterized protein</fullName>
    </submittedName>
</protein>
<dbReference type="AlphaFoldDB" id="A0A6J4K8P6"/>
<sequence length="35" mass="4039">CSCPASGPRTDRRAWVLRRLSRDTKTPRLPVGWWG</sequence>
<gene>
    <name evidence="1" type="ORF">AVDCRST_MAG93-4460</name>
</gene>
<proteinExistence type="predicted"/>
<accession>A0A6J4K8P6</accession>
<organism evidence="1">
    <name type="scientific">uncultured Chloroflexia bacterium</name>
    <dbReference type="NCBI Taxonomy" id="1672391"/>
    <lineage>
        <taxon>Bacteria</taxon>
        <taxon>Bacillati</taxon>
        <taxon>Chloroflexota</taxon>
        <taxon>Chloroflexia</taxon>
        <taxon>environmental samples</taxon>
    </lineage>
</organism>
<feature type="non-terminal residue" evidence="1">
    <location>
        <position position="1"/>
    </location>
</feature>
<feature type="non-terminal residue" evidence="1">
    <location>
        <position position="35"/>
    </location>
</feature>
<dbReference type="EMBL" id="CADCTR010001499">
    <property type="protein sequence ID" value="CAA9298926.1"/>
    <property type="molecule type" value="Genomic_DNA"/>
</dbReference>